<organism evidence="6 7">
    <name type="scientific">Candidatus Roizmanbacteria bacterium CG_4_10_14_0_2_um_filter_39_13</name>
    <dbReference type="NCBI Taxonomy" id="1974825"/>
    <lineage>
        <taxon>Bacteria</taxon>
        <taxon>Candidatus Roizmaniibacteriota</taxon>
    </lineage>
</organism>
<protein>
    <recommendedName>
        <fullName evidence="5">Methyltransferase domain-containing protein</fullName>
    </recommendedName>
</protein>
<dbReference type="PANTHER" id="PTHR13610:SF11">
    <property type="entry name" value="METHYLTRANSFERASE DOMAIN-CONTAINING PROTEIN"/>
    <property type="match status" value="1"/>
</dbReference>
<dbReference type="AlphaFoldDB" id="A0A2M7U1Y0"/>
<dbReference type="Pfam" id="PF13847">
    <property type="entry name" value="Methyltransf_31"/>
    <property type="match status" value="1"/>
</dbReference>
<proteinExistence type="predicted"/>
<evidence type="ECO:0000256" key="3">
    <source>
        <dbReference type="ARBA" id="ARBA00022691"/>
    </source>
</evidence>
<evidence type="ECO:0000256" key="1">
    <source>
        <dbReference type="ARBA" id="ARBA00022603"/>
    </source>
</evidence>
<dbReference type="InterPro" id="IPR025714">
    <property type="entry name" value="Methyltranfer_dom"/>
</dbReference>
<evidence type="ECO:0000313" key="7">
    <source>
        <dbReference type="Proteomes" id="UP000228503"/>
    </source>
</evidence>
<name>A0A2M7U1Y0_9BACT</name>
<keyword evidence="3" id="KW-0949">S-adenosyl-L-methionine</keyword>
<feature type="domain" description="Methyltransferase" evidence="5">
    <location>
        <begin position="57"/>
        <end position="139"/>
    </location>
</feature>
<keyword evidence="2" id="KW-0808">Transferase</keyword>
<dbReference type="GO" id="GO:0032259">
    <property type="term" value="P:methylation"/>
    <property type="evidence" value="ECO:0007669"/>
    <property type="project" value="UniProtKB-KW"/>
</dbReference>
<evidence type="ECO:0000259" key="5">
    <source>
        <dbReference type="Pfam" id="PF13847"/>
    </source>
</evidence>
<keyword evidence="4" id="KW-0472">Membrane</keyword>
<keyword evidence="1" id="KW-0489">Methyltransferase</keyword>
<dbReference type="CDD" id="cd02440">
    <property type="entry name" value="AdoMet_MTases"/>
    <property type="match status" value="1"/>
</dbReference>
<reference evidence="7" key="1">
    <citation type="submission" date="2017-09" db="EMBL/GenBank/DDBJ databases">
        <title>Depth-based differentiation of microbial function through sediment-hosted aquifers and enrichment of novel symbionts in the deep terrestrial subsurface.</title>
        <authorList>
            <person name="Probst A.J."/>
            <person name="Ladd B."/>
            <person name="Jarett J.K."/>
            <person name="Geller-Mcgrath D.E."/>
            <person name="Sieber C.M.K."/>
            <person name="Emerson J.B."/>
            <person name="Anantharaman K."/>
            <person name="Thomas B.C."/>
            <person name="Malmstrom R."/>
            <person name="Stieglmeier M."/>
            <person name="Klingl A."/>
            <person name="Woyke T."/>
            <person name="Ryan C.M."/>
            <person name="Banfield J.F."/>
        </authorList>
    </citation>
    <scope>NUCLEOTIDE SEQUENCE [LARGE SCALE GENOMIC DNA]</scope>
</reference>
<evidence type="ECO:0000256" key="4">
    <source>
        <dbReference type="SAM" id="Phobius"/>
    </source>
</evidence>
<keyword evidence="4" id="KW-1133">Transmembrane helix</keyword>
<dbReference type="SUPFAM" id="SSF53335">
    <property type="entry name" value="S-adenosyl-L-methionine-dependent methyltransferases"/>
    <property type="match status" value="1"/>
</dbReference>
<dbReference type="Gene3D" id="3.40.50.150">
    <property type="entry name" value="Vaccinia Virus protein VP39"/>
    <property type="match status" value="1"/>
</dbReference>
<sequence>MTLNEVLYVLLIFIELTFLIAASVYMILLNYSWLKGAPYVATKKKSLKEIINNAKITDGNHIIELGSGDGRFLRTVAKQYQITGLGVDVNPLPIFKARIIARLQNLTTVEFKIQDIRDTDLSEADVIYMYLIPKFIQKIKNQLLHKTKKGAIIVSHGFKIDYLEQYLVNTITDETFKTYFYKRS</sequence>
<comment type="caution">
    <text evidence="6">The sequence shown here is derived from an EMBL/GenBank/DDBJ whole genome shotgun (WGS) entry which is preliminary data.</text>
</comment>
<evidence type="ECO:0000256" key="2">
    <source>
        <dbReference type="ARBA" id="ARBA00022679"/>
    </source>
</evidence>
<dbReference type="InterPro" id="IPR029063">
    <property type="entry name" value="SAM-dependent_MTases_sf"/>
</dbReference>
<dbReference type="GO" id="GO:0016279">
    <property type="term" value="F:protein-lysine N-methyltransferase activity"/>
    <property type="evidence" value="ECO:0007669"/>
    <property type="project" value="InterPro"/>
</dbReference>
<feature type="transmembrane region" description="Helical" evidence="4">
    <location>
        <begin position="6"/>
        <end position="28"/>
    </location>
</feature>
<gene>
    <name evidence="6" type="ORF">COY16_00055</name>
</gene>
<evidence type="ECO:0000313" key="6">
    <source>
        <dbReference type="EMBL" id="PIZ64140.1"/>
    </source>
</evidence>
<dbReference type="PANTHER" id="PTHR13610">
    <property type="entry name" value="METHYLTRANSFERASE DOMAIN-CONTAINING PROTEIN"/>
    <property type="match status" value="1"/>
</dbReference>
<keyword evidence="4" id="KW-0812">Transmembrane</keyword>
<dbReference type="EMBL" id="PFOB01000001">
    <property type="protein sequence ID" value="PIZ64140.1"/>
    <property type="molecule type" value="Genomic_DNA"/>
</dbReference>
<accession>A0A2M7U1Y0</accession>
<dbReference type="Proteomes" id="UP000228503">
    <property type="component" value="Unassembled WGS sequence"/>
</dbReference>
<dbReference type="InterPro" id="IPR026170">
    <property type="entry name" value="FAM173A/B"/>
</dbReference>